<dbReference type="SUPFAM" id="SSF52833">
    <property type="entry name" value="Thioredoxin-like"/>
    <property type="match status" value="1"/>
</dbReference>
<evidence type="ECO:0000259" key="14">
    <source>
        <dbReference type="PROSITE" id="PS51352"/>
    </source>
</evidence>
<reference evidence="15" key="1">
    <citation type="submission" date="2021-03" db="EMBL/GenBank/DDBJ databases">
        <title>Roseibium sp. CAU 1637 isolated from Incheon.</title>
        <authorList>
            <person name="Kim W."/>
        </authorList>
    </citation>
    <scope>NUCLEOTIDE SEQUENCE</scope>
    <source>
        <strain evidence="15">CAU 1637</strain>
    </source>
</reference>
<dbReference type="NCBIfam" id="NF006960">
    <property type="entry name" value="PRK09437.1"/>
    <property type="match status" value="1"/>
</dbReference>
<dbReference type="CDD" id="cd03017">
    <property type="entry name" value="PRX_BCP"/>
    <property type="match status" value="1"/>
</dbReference>
<dbReference type="PROSITE" id="PS51352">
    <property type="entry name" value="THIOREDOXIN_2"/>
    <property type="match status" value="1"/>
</dbReference>
<keyword evidence="16" id="KW-1185">Reference proteome</keyword>
<dbReference type="Proteomes" id="UP000664779">
    <property type="component" value="Unassembled WGS sequence"/>
</dbReference>
<evidence type="ECO:0000256" key="8">
    <source>
        <dbReference type="ARBA" id="ARBA00023284"/>
    </source>
</evidence>
<evidence type="ECO:0000256" key="2">
    <source>
        <dbReference type="ARBA" id="ARBA00011245"/>
    </source>
</evidence>
<keyword evidence="8" id="KW-0676">Redox-active center</keyword>
<dbReference type="GO" id="GO:0005737">
    <property type="term" value="C:cytoplasm"/>
    <property type="evidence" value="ECO:0007669"/>
    <property type="project" value="TreeGrafter"/>
</dbReference>
<evidence type="ECO:0000256" key="5">
    <source>
        <dbReference type="ARBA" id="ARBA00022862"/>
    </source>
</evidence>
<dbReference type="InterPro" id="IPR036249">
    <property type="entry name" value="Thioredoxin-like_sf"/>
</dbReference>
<feature type="domain" description="Thioredoxin" evidence="14">
    <location>
        <begin position="4"/>
        <end position="155"/>
    </location>
</feature>
<feature type="active site" description="Cysteine sulfenic acid (-SOH) intermediate; for peroxidase activity" evidence="13">
    <location>
        <position position="46"/>
    </location>
</feature>
<evidence type="ECO:0000256" key="9">
    <source>
        <dbReference type="ARBA" id="ARBA00032824"/>
    </source>
</evidence>
<proteinExistence type="inferred from homology"/>
<dbReference type="PANTHER" id="PTHR42801:SF4">
    <property type="entry name" value="AHPC_TSA FAMILY PROTEIN"/>
    <property type="match status" value="1"/>
</dbReference>
<evidence type="ECO:0000313" key="15">
    <source>
        <dbReference type="EMBL" id="MBO0344574.1"/>
    </source>
</evidence>
<dbReference type="Gene3D" id="3.40.30.10">
    <property type="entry name" value="Glutaredoxin"/>
    <property type="match status" value="1"/>
</dbReference>
<dbReference type="InterPro" id="IPR000866">
    <property type="entry name" value="AhpC/TSA"/>
</dbReference>
<keyword evidence="7" id="KW-1015">Disulfide bond</keyword>
<evidence type="ECO:0000313" key="16">
    <source>
        <dbReference type="Proteomes" id="UP000664779"/>
    </source>
</evidence>
<name>A0A939J874_9HYPH</name>
<dbReference type="AlphaFoldDB" id="A0A939J874"/>
<dbReference type="InterPro" id="IPR050924">
    <property type="entry name" value="Peroxiredoxin_BCP/PrxQ"/>
</dbReference>
<dbReference type="GO" id="GO:0008379">
    <property type="term" value="F:thioredoxin peroxidase activity"/>
    <property type="evidence" value="ECO:0007669"/>
    <property type="project" value="TreeGrafter"/>
</dbReference>
<evidence type="ECO:0000256" key="13">
    <source>
        <dbReference type="PIRSR" id="PIRSR000239-1"/>
    </source>
</evidence>
<keyword evidence="4 15" id="KW-0575">Peroxidase</keyword>
<dbReference type="EC" id="1.11.1.24" evidence="3"/>
<dbReference type="PANTHER" id="PTHR42801">
    <property type="entry name" value="THIOREDOXIN-DEPENDENT PEROXIDE REDUCTASE"/>
    <property type="match status" value="1"/>
</dbReference>
<keyword evidence="5" id="KW-0049">Antioxidant</keyword>
<sequence>MSVLEEGSTLPPFSIETDGGGQIVAEDLHGSPAVIYFYPKDNTPGCTKEAIAFTEKAEEFAKLGVRVIGISPDSPAKHDKFIAKYELNLTLGADPEHEVAEAFGVWVEKSMYGRKYMGVERSTFLVDATGKIAKVWPKVKVAGHAEEVLEAASQL</sequence>
<evidence type="ECO:0000256" key="12">
    <source>
        <dbReference type="ARBA" id="ARBA00049091"/>
    </source>
</evidence>
<keyword evidence="6" id="KW-0560">Oxidoreductase</keyword>
<protein>
    <recommendedName>
        <fullName evidence="3">thioredoxin-dependent peroxiredoxin</fullName>
        <ecNumber evidence="3">1.11.1.24</ecNumber>
    </recommendedName>
    <alternativeName>
        <fullName evidence="9">Thioredoxin peroxidase</fullName>
    </alternativeName>
    <alternativeName>
        <fullName evidence="11">Thioredoxin-dependent peroxiredoxin Bcp</fullName>
    </alternativeName>
</protein>
<comment type="catalytic activity">
    <reaction evidence="12">
        <text>a hydroperoxide + [thioredoxin]-dithiol = an alcohol + [thioredoxin]-disulfide + H2O</text>
        <dbReference type="Rhea" id="RHEA:62620"/>
        <dbReference type="Rhea" id="RHEA-COMP:10698"/>
        <dbReference type="Rhea" id="RHEA-COMP:10700"/>
        <dbReference type="ChEBI" id="CHEBI:15377"/>
        <dbReference type="ChEBI" id="CHEBI:29950"/>
        <dbReference type="ChEBI" id="CHEBI:30879"/>
        <dbReference type="ChEBI" id="CHEBI:35924"/>
        <dbReference type="ChEBI" id="CHEBI:50058"/>
        <dbReference type="EC" id="1.11.1.24"/>
    </reaction>
</comment>
<evidence type="ECO:0000256" key="11">
    <source>
        <dbReference type="ARBA" id="ARBA00042639"/>
    </source>
</evidence>
<dbReference type="RefSeq" id="WP_206938683.1">
    <property type="nucleotide sequence ID" value="NZ_JAFLNF010000002.1"/>
</dbReference>
<organism evidence="15 16">
    <name type="scientific">Roseibium limicola</name>
    <dbReference type="NCBI Taxonomy" id="2816037"/>
    <lineage>
        <taxon>Bacteria</taxon>
        <taxon>Pseudomonadati</taxon>
        <taxon>Pseudomonadota</taxon>
        <taxon>Alphaproteobacteria</taxon>
        <taxon>Hyphomicrobiales</taxon>
        <taxon>Stappiaceae</taxon>
        <taxon>Roseibium</taxon>
    </lineage>
</organism>
<evidence type="ECO:0000256" key="4">
    <source>
        <dbReference type="ARBA" id="ARBA00022559"/>
    </source>
</evidence>
<dbReference type="Pfam" id="PF00578">
    <property type="entry name" value="AhpC-TSA"/>
    <property type="match status" value="1"/>
</dbReference>
<evidence type="ECO:0000256" key="1">
    <source>
        <dbReference type="ARBA" id="ARBA00003330"/>
    </source>
</evidence>
<evidence type="ECO:0000256" key="3">
    <source>
        <dbReference type="ARBA" id="ARBA00013017"/>
    </source>
</evidence>
<comment type="function">
    <text evidence="1">Thiol-specific peroxidase that catalyzes the reduction of hydrogen peroxide and organic hydroperoxides to water and alcohols, respectively. Plays a role in cell protection against oxidative stress by detoxifying peroxides and as sensor of hydrogen peroxide-mediated signaling events.</text>
</comment>
<dbReference type="GO" id="GO:0034599">
    <property type="term" value="P:cellular response to oxidative stress"/>
    <property type="evidence" value="ECO:0007669"/>
    <property type="project" value="TreeGrafter"/>
</dbReference>
<dbReference type="GO" id="GO:0045454">
    <property type="term" value="P:cell redox homeostasis"/>
    <property type="evidence" value="ECO:0007669"/>
    <property type="project" value="TreeGrafter"/>
</dbReference>
<accession>A0A939J874</accession>
<comment type="similarity">
    <text evidence="10">Belongs to the peroxiredoxin family. BCP/PrxQ subfamily.</text>
</comment>
<comment type="subunit">
    <text evidence="2">Monomer.</text>
</comment>
<evidence type="ECO:0000256" key="6">
    <source>
        <dbReference type="ARBA" id="ARBA00023002"/>
    </source>
</evidence>
<dbReference type="InterPro" id="IPR024706">
    <property type="entry name" value="Peroxiredoxin_AhpC-typ"/>
</dbReference>
<evidence type="ECO:0000256" key="7">
    <source>
        <dbReference type="ARBA" id="ARBA00023157"/>
    </source>
</evidence>
<dbReference type="FunFam" id="3.40.30.10:FF:000007">
    <property type="entry name" value="Thioredoxin-dependent thiol peroxidase"/>
    <property type="match status" value="1"/>
</dbReference>
<dbReference type="PIRSF" id="PIRSF000239">
    <property type="entry name" value="AHPC"/>
    <property type="match status" value="1"/>
</dbReference>
<comment type="caution">
    <text evidence="15">The sequence shown here is derived from an EMBL/GenBank/DDBJ whole genome shotgun (WGS) entry which is preliminary data.</text>
</comment>
<gene>
    <name evidence="15" type="primary">bcp</name>
    <name evidence="15" type="ORF">J0X15_05015</name>
</gene>
<dbReference type="EMBL" id="JAFLNF010000002">
    <property type="protein sequence ID" value="MBO0344574.1"/>
    <property type="molecule type" value="Genomic_DNA"/>
</dbReference>
<evidence type="ECO:0000256" key="10">
    <source>
        <dbReference type="ARBA" id="ARBA00038489"/>
    </source>
</evidence>
<dbReference type="InterPro" id="IPR013766">
    <property type="entry name" value="Thioredoxin_domain"/>
</dbReference>